<dbReference type="InterPro" id="IPR042532">
    <property type="entry name" value="EXOC3/Sec6_C"/>
</dbReference>
<organism evidence="2 3">
    <name type="scientific">Gekko japonicus</name>
    <name type="common">Schlegel's Japanese gecko</name>
    <dbReference type="NCBI Taxonomy" id="146911"/>
    <lineage>
        <taxon>Eukaryota</taxon>
        <taxon>Metazoa</taxon>
        <taxon>Chordata</taxon>
        <taxon>Craniata</taxon>
        <taxon>Vertebrata</taxon>
        <taxon>Euteleostomi</taxon>
        <taxon>Lepidosauria</taxon>
        <taxon>Squamata</taxon>
        <taxon>Bifurcata</taxon>
        <taxon>Gekkota</taxon>
        <taxon>Gekkonidae</taxon>
        <taxon>Gekkoninae</taxon>
        <taxon>Gekko</taxon>
    </lineage>
</organism>
<evidence type="ECO:0000313" key="2">
    <source>
        <dbReference type="Proteomes" id="UP000694871"/>
    </source>
</evidence>
<dbReference type="GeneID" id="107106812"/>
<dbReference type="RefSeq" id="XP_015262503.1">
    <property type="nucleotide sequence ID" value="XM_015407017.1"/>
</dbReference>
<gene>
    <name evidence="3" type="primary">EXOC3L2</name>
</gene>
<evidence type="ECO:0000256" key="1">
    <source>
        <dbReference type="ARBA" id="ARBA00009447"/>
    </source>
</evidence>
<accession>A0ABM1JM16</accession>
<dbReference type="PANTHER" id="PTHR21292:SF7">
    <property type="entry name" value="EXOCYST COMPLEX COMPONENT 3-LIKE 2"/>
    <property type="match status" value="1"/>
</dbReference>
<protein>
    <submittedName>
        <fullName evidence="3">Exocyst complex component 3-like protein 2</fullName>
    </submittedName>
</protein>
<dbReference type="PANTHER" id="PTHR21292">
    <property type="entry name" value="EXOCYST COMPLEX COMPONENT SEC6-RELATED"/>
    <property type="match status" value="1"/>
</dbReference>
<proteinExistence type="inferred from homology"/>
<comment type="similarity">
    <text evidence="1">Belongs to the SEC6 family.</text>
</comment>
<reference evidence="3" key="1">
    <citation type="submission" date="2025-08" db="UniProtKB">
        <authorList>
            <consortium name="RefSeq"/>
        </authorList>
    </citation>
    <scope>IDENTIFICATION</scope>
</reference>
<dbReference type="InterPro" id="IPR010326">
    <property type="entry name" value="EXOC3/Sec6"/>
</dbReference>
<evidence type="ECO:0000313" key="3">
    <source>
        <dbReference type="RefSeq" id="XP_015262503.1"/>
    </source>
</evidence>
<sequence length="405" mass="46574">MTVSDLYFVLDWNSNIYQREVLGRSEIAPLVNKVRELGPLLSPETRLSLEEDCIAAVKVLRTHTDKAPQITADFGRRMSQCCLSCLAEFLQSFQRKVEKFHEGQAECSLPADSYTSRTIALVNCCPPFRKYVRDLARCGHPESETAEGQANASLDKVTRLCNRVLTNQLFQNLKPYFHKLMKRKWLNNSEAFNTIMALLSEHAQKLKKMKPEPYEMLVKDLHHGVLTEYVRPLMRVRIICTSSKMRSKMAAKLRSEAQQLQEFFAQLKSTSSWLDAAVPHLAGMIELEDTPAIQMEVGFLAKAFPDMQKKHVSALLDVRGLQNQVQRQSILAVMEALEQTEEEDSPCQDRVFFSRIPTSEVSCVRVKLQHLSHVGHSCLSRLRWRPRQRRQWQRRAKENEAESQV</sequence>
<name>A0ABM1JM16_GEKJA</name>
<dbReference type="Proteomes" id="UP000694871">
    <property type="component" value="Unplaced"/>
</dbReference>
<dbReference type="Pfam" id="PF06046">
    <property type="entry name" value="Sec6"/>
    <property type="match status" value="1"/>
</dbReference>
<dbReference type="Gene3D" id="1.10.357.70">
    <property type="entry name" value="Exocyst complex component Sec6, C-terminal domain"/>
    <property type="match status" value="1"/>
</dbReference>
<keyword evidence="2" id="KW-1185">Reference proteome</keyword>